<sequence length="429" mass="49923">MSAYFPKSAITELCINKRKYEEWIHLLAELPCIEVLSMGHKPKYRSEISPRDCQISFCSLEKIHAYLPRLRSFSIHPCIVVDQLPKSITPCDTVRELTFYPTESYYWGKYFAQKYTHLEKLSISILSFEPIDMTAELVALAKSYRYLQEFECRDNEEYCIFLDALASVRAPLKNLSFHSWDQQWATQTLDQFKQTVTSISLELTKEITDRSALSTIEPCLFLRQLKIDVGKCDIQLDQILCQTKHITDLNVRARIISIRCNNSLDPRHNLDRLCLSGADIEDEVYVYLSFCCPRLSRLTCDYDDNRGTDRPCVIYCPNPSLKYLCVSFRRDYMYKLVKIEDSDDLQRINNESAKVDQEAKPNVRWIIDRSCFDSLEELEAPGLWKKIRPWAIVPEHDCGFPMKIATIQYRHVASMQLGSASLSDLYVRT</sequence>
<evidence type="ECO:0000313" key="2">
    <source>
        <dbReference type="Proteomes" id="UP000605846"/>
    </source>
</evidence>
<evidence type="ECO:0000313" key="1">
    <source>
        <dbReference type="EMBL" id="KAF7725653.1"/>
    </source>
</evidence>
<gene>
    <name evidence="1" type="ORF">EC973_009460</name>
</gene>
<comment type="caution">
    <text evidence="1">The sequence shown here is derived from an EMBL/GenBank/DDBJ whole genome shotgun (WGS) entry which is preliminary data.</text>
</comment>
<name>A0A8H7EP49_9FUNG</name>
<reference evidence="1" key="1">
    <citation type="submission" date="2020-01" db="EMBL/GenBank/DDBJ databases">
        <title>Genome Sequencing of Three Apophysomyces-Like Fungal Strains Confirms a Novel Fungal Genus in the Mucoromycota with divergent Burkholderia-like Endosymbiotic Bacteria.</title>
        <authorList>
            <person name="Stajich J.E."/>
            <person name="Macias A.M."/>
            <person name="Carter-House D."/>
            <person name="Lovett B."/>
            <person name="Kasson L.R."/>
            <person name="Berry K."/>
            <person name="Grigoriev I."/>
            <person name="Chang Y."/>
            <person name="Spatafora J."/>
            <person name="Kasson M.T."/>
        </authorList>
    </citation>
    <scope>NUCLEOTIDE SEQUENCE</scope>
    <source>
        <strain evidence="1">NRRL A-21654</strain>
    </source>
</reference>
<dbReference type="SUPFAM" id="SSF52047">
    <property type="entry name" value="RNI-like"/>
    <property type="match status" value="1"/>
</dbReference>
<dbReference type="Proteomes" id="UP000605846">
    <property type="component" value="Unassembled WGS sequence"/>
</dbReference>
<dbReference type="EMBL" id="JABAYA010000092">
    <property type="protein sequence ID" value="KAF7725653.1"/>
    <property type="molecule type" value="Genomic_DNA"/>
</dbReference>
<dbReference type="InterPro" id="IPR032675">
    <property type="entry name" value="LRR_dom_sf"/>
</dbReference>
<proteinExistence type="predicted"/>
<accession>A0A8H7EP49</accession>
<organism evidence="1 2">
    <name type="scientific">Apophysomyces ossiformis</name>
    <dbReference type="NCBI Taxonomy" id="679940"/>
    <lineage>
        <taxon>Eukaryota</taxon>
        <taxon>Fungi</taxon>
        <taxon>Fungi incertae sedis</taxon>
        <taxon>Mucoromycota</taxon>
        <taxon>Mucoromycotina</taxon>
        <taxon>Mucoromycetes</taxon>
        <taxon>Mucorales</taxon>
        <taxon>Mucorineae</taxon>
        <taxon>Mucoraceae</taxon>
        <taxon>Apophysomyces</taxon>
    </lineage>
</organism>
<protein>
    <submittedName>
        <fullName evidence="1">Uncharacterized protein</fullName>
    </submittedName>
</protein>
<dbReference type="Gene3D" id="3.80.10.10">
    <property type="entry name" value="Ribonuclease Inhibitor"/>
    <property type="match status" value="1"/>
</dbReference>
<keyword evidence="2" id="KW-1185">Reference proteome</keyword>
<dbReference type="AlphaFoldDB" id="A0A8H7EP49"/>